<reference evidence="3" key="1">
    <citation type="submission" date="2022-11" db="UniProtKB">
        <authorList>
            <consortium name="WormBaseParasite"/>
        </authorList>
    </citation>
    <scope>IDENTIFICATION</scope>
</reference>
<dbReference type="SUPFAM" id="SSF50978">
    <property type="entry name" value="WD40 repeat-like"/>
    <property type="match status" value="1"/>
</dbReference>
<evidence type="ECO:0000313" key="2">
    <source>
        <dbReference type="Proteomes" id="UP000887566"/>
    </source>
</evidence>
<dbReference type="PROSITE" id="PS50082">
    <property type="entry name" value="WD_REPEATS_2"/>
    <property type="match status" value="1"/>
</dbReference>
<feature type="repeat" description="WD" evidence="1">
    <location>
        <begin position="37"/>
        <end position="78"/>
    </location>
</feature>
<dbReference type="PANTHER" id="PTHR15271:SF4">
    <property type="entry name" value="CHROMATIN ASSEMBLY FACTOR 1 SUBUNIT B"/>
    <property type="match status" value="1"/>
</dbReference>
<dbReference type="SMART" id="SM00320">
    <property type="entry name" value="WD40"/>
    <property type="match status" value="2"/>
</dbReference>
<dbReference type="Gene3D" id="2.130.10.10">
    <property type="entry name" value="YVTN repeat-like/Quinoprotein amine dehydrogenase"/>
    <property type="match status" value="1"/>
</dbReference>
<dbReference type="PROSITE" id="PS50294">
    <property type="entry name" value="WD_REPEATS_REGION"/>
    <property type="match status" value="1"/>
</dbReference>
<name>A0A914UZR9_9BILA</name>
<protein>
    <submittedName>
        <fullName evidence="3">WD domain, G-beta repeat protein</fullName>
    </submittedName>
</protein>
<dbReference type="PANTHER" id="PTHR15271">
    <property type="entry name" value="CHROMATIN ASSEMBLY FACTOR 1 SUBUNIT B"/>
    <property type="match status" value="1"/>
</dbReference>
<dbReference type="GO" id="GO:0005634">
    <property type="term" value="C:nucleus"/>
    <property type="evidence" value="ECO:0007669"/>
    <property type="project" value="TreeGrafter"/>
</dbReference>
<dbReference type="InterPro" id="IPR036322">
    <property type="entry name" value="WD40_repeat_dom_sf"/>
</dbReference>
<proteinExistence type="predicted"/>
<dbReference type="GO" id="GO:0033186">
    <property type="term" value="C:CAF-1 complex"/>
    <property type="evidence" value="ECO:0007669"/>
    <property type="project" value="TreeGrafter"/>
</dbReference>
<dbReference type="InterPro" id="IPR015943">
    <property type="entry name" value="WD40/YVTN_repeat-like_dom_sf"/>
</dbReference>
<dbReference type="GO" id="GO:0006335">
    <property type="term" value="P:DNA replication-dependent chromatin assembly"/>
    <property type="evidence" value="ECO:0007669"/>
    <property type="project" value="InterPro"/>
</dbReference>
<dbReference type="Pfam" id="PF00400">
    <property type="entry name" value="WD40"/>
    <property type="match status" value="1"/>
</dbReference>
<dbReference type="WBParaSite" id="PSAMB.scaffold14011size2036.g35800.t1">
    <property type="protein sequence ID" value="PSAMB.scaffold14011size2036.g35800.t1"/>
    <property type="gene ID" value="PSAMB.scaffold14011size2036.g35800"/>
</dbReference>
<dbReference type="InterPro" id="IPR045145">
    <property type="entry name" value="PTHR15271"/>
</dbReference>
<dbReference type="AlphaFoldDB" id="A0A914UZR9"/>
<organism evidence="2 3">
    <name type="scientific">Plectus sambesii</name>
    <dbReference type="NCBI Taxonomy" id="2011161"/>
    <lineage>
        <taxon>Eukaryota</taxon>
        <taxon>Metazoa</taxon>
        <taxon>Ecdysozoa</taxon>
        <taxon>Nematoda</taxon>
        <taxon>Chromadorea</taxon>
        <taxon>Plectida</taxon>
        <taxon>Plectina</taxon>
        <taxon>Plectoidea</taxon>
        <taxon>Plectidae</taxon>
        <taxon>Plectus</taxon>
    </lineage>
</organism>
<keyword evidence="2" id="KW-1185">Reference proteome</keyword>
<dbReference type="GO" id="GO:0006334">
    <property type="term" value="P:nucleosome assembly"/>
    <property type="evidence" value="ECO:0007669"/>
    <property type="project" value="TreeGrafter"/>
</dbReference>
<dbReference type="InterPro" id="IPR001680">
    <property type="entry name" value="WD40_rpt"/>
</dbReference>
<dbReference type="Proteomes" id="UP000887566">
    <property type="component" value="Unplaced"/>
</dbReference>
<evidence type="ECO:0000256" key="1">
    <source>
        <dbReference type="PROSITE-ProRule" id="PRU00221"/>
    </source>
</evidence>
<accession>A0A914UZR9</accession>
<evidence type="ECO:0000313" key="3">
    <source>
        <dbReference type="WBParaSite" id="PSAMB.scaffold14011size2036.g35800.t1"/>
    </source>
</evidence>
<keyword evidence="1" id="KW-0853">WD repeat</keyword>
<sequence>MVKYFPRVDVWEFGFDTDEKVEPGAKPALAVDFVANLIAHQFAVNVVRFSPNGLKLASGDSDGLICIWHVNHSSAPDIFANEDMPPNKENWMVAKRLFGHVKEVCDLCKNLRILKDYKQFPNGVCWDPRGKYVVTMSTDREMHIVNASSQKFARLRRVTKAELPLLPICNAEAGTFKLFHDDQLMTFVRSADFSADGELLI</sequence>